<dbReference type="InterPro" id="IPR015424">
    <property type="entry name" value="PyrdxlP-dep_Trfase"/>
</dbReference>
<comment type="subunit">
    <text evidence="8">Homodimer.</text>
</comment>
<dbReference type="OrthoDB" id="9801052at2"/>
<comment type="cofactor">
    <cofactor evidence="2 8">
        <name>pyridoxal 5'-phosphate</name>
        <dbReference type="ChEBI" id="CHEBI:597326"/>
    </cofactor>
</comment>
<dbReference type="HAMAP" id="MF_00375">
    <property type="entry name" value="HemL_aminotrans_3"/>
    <property type="match status" value="1"/>
</dbReference>
<gene>
    <name evidence="8 9" type="primary">hemL</name>
    <name evidence="9" type="ORF">ATZ99_08290</name>
</gene>
<dbReference type="GO" id="GO:0030170">
    <property type="term" value="F:pyridoxal phosphate binding"/>
    <property type="evidence" value="ECO:0007669"/>
    <property type="project" value="InterPro"/>
</dbReference>
<comment type="catalytic activity">
    <reaction evidence="1 8">
        <text>(S)-4-amino-5-oxopentanoate = 5-aminolevulinate</text>
        <dbReference type="Rhea" id="RHEA:14265"/>
        <dbReference type="ChEBI" id="CHEBI:57501"/>
        <dbReference type="ChEBI" id="CHEBI:356416"/>
        <dbReference type="EC" id="5.4.3.8"/>
    </reaction>
</comment>
<evidence type="ECO:0000256" key="2">
    <source>
        <dbReference type="ARBA" id="ARBA00001933"/>
    </source>
</evidence>
<dbReference type="Proteomes" id="UP000075737">
    <property type="component" value="Unassembled WGS sequence"/>
</dbReference>
<proteinExistence type="inferred from homology"/>
<dbReference type="Gene3D" id="3.90.1150.10">
    <property type="entry name" value="Aspartate Aminotransferase, domain 1"/>
    <property type="match status" value="1"/>
</dbReference>
<dbReference type="AlphaFoldDB" id="A0A162MRI9"/>
<accession>A0A162MRI9</accession>
<feature type="modified residue" description="N6-(pyridoxal phosphate)lysine" evidence="8">
    <location>
        <position position="263"/>
    </location>
</feature>
<dbReference type="FunFam" id="3.40.640.10:FF:000021">
    <property type="entry name" value="Glutamate-1-semialdehyde 2,1-aminomutase"/>
    <property type="match status" value="1"/>
</dbReference>
<comment type="pathway">
    <text evidence="3">Porphyrin-containing compound metabolism; protoporphyrin-IX biosynthesis; 5-aminolevulinate from L-glutamyl-tRNA(Glu): step 2/2.</text>
</comment>
<dbReference type="RefSeq" id="WP_068747982.1">
    <property type="nucleotide sequence ID" value="NZ_LOHZ01000023.1"/>
</dbReference>
<dbReference type="CDD" id="cd00610">
    <property type="entry name" value="OAT_like"/>
    <property type="match status" value="1"/>
</dbReference>
<comment type="similarity">
    <text evidence="4 8">Belongs to the class-III pyridoxal-phosphate-dependent aminotransferase family. HemL subfamily.</text>
</comment>
<name>A0A162MRI9_9FIRM</name>
<dbReference type="EC" id="5.4.3.8" evidence="8"/>
<dbReference type="PANTHER" id="PTHR43713">
    <property type="entry name" value="GLUTAMATE-1-SEMIALDEHYDE 2,1-AMINOMUTASE"/>
    <property type="match status" value="1"/>
</dbReference>
<evidence type="ECO:0000256" key="6">
    <source>
        <dbReference type="ARBA" id="ARBA00023235"/>
    </source>
</evidence>
<dbReference type="NCBIfam" id="NF000818">
    <property type="entry name" value="PRK00062.1"/>
    <property type="match status" value="1"/>
</dbReference>
<evidence type="ECO:0000256" key="5">
    <source>
        <dbReference type="ARBA" id="ARBA00022898"/>
    </source>
</evidence>
<evidence type="ECO:0000256" key="4">
    <source>
        <dbReference type="ARBA" id="ARBA00008981"/>
    </source>
</evidence>
<comment type="caution">
    <text evidence="9">The sequence shown here is derived from an EMBL/GenBank/DDBJ whole genome shotgun (WGS) entry which is preliminary data.</text>
</comment>
<evidence type="ECO:0000256" key="1">
    <source>
        <dbReference type="ARBA" id="ARBA00001579"/>
    </source>
</evidence>
<dbReference type="Pfam" id="PF00202">
    <property type="entry name" value="Aminotran_3"/>
    <property type="match status" value="1"/>
</dbReference>
<dbReference type="STRING" id="520767.ATZ99_08290"/>
<dbReference type="NCBIfam" id="TIGR00713">
    <property type="entry name" value="hemL"/>
    <property type="match status" value="1"/>
</dbReference>
<keyword evidence="10" id="KW-1185">Reference proteome</keyword>
<dbReference type="SUPFAM" id="SSF53383">
    <property type="entry name" value="PLP-dependent transferases"/>
    <property type="match status" value="1"/>
</dbReference>
<dbReference type="GO" id="GO:0042286">
    <property type="term" value="F:glutamate-1-semialdehyde 2,1-aminomutase activity"/>
    <property type="evidence" value="ECO:0007669"/>
    <property type="project" value="UniProtKB-UniRule"/>
</dbReference>
<dbReference type="PATRIC" id="fig|520767.4.peg.919"/>
<comment type="subcellular location">
    <subcellularLocation>
        <location evidence="8">Cytoplasm</location>
    </subcellularLocation>
</comment>
<evidence type="ECO:0000313" key="10">
    <source>
        <dbReference type="Proteomes" id="UP000075737"/>
    </source>
</evidence>
<keyword evidence="6 8" id="KW-0413">Isomerase</keyword>
<sequence>MQNQKIYHESKKYMPGGVNSPVRAFTGLNIAPPALVRGEGAYVYDIEGKRYADYVGAWGPMILGHCDEDVVKAIEDTANSSIAFGAVTELELRFAKLICDTTGIDMIRFVNSGTEATMSAVRLARGYTGRDKIVKFSGCYHGHYDGFLVLAGSGIMTQGIAGSAGVPEDHVKNTIIGEYNNVEQIRHIFEKFGEQIACVIVEPIAGNMGVVPAKREFLMEIRKLCDAYGSLLIFDEVITGFRVAYRGAREIYEIEPELVTYGKIIGGGLPCGAYGGKREIMSILSPVGPVYQAGTMSGNPVIMAAGYATVKKIYDNRDKFYTYLESLGQKLEDGLKKVFFEKGIKVVINRVGSMFTIFFNDNDKVENYEQAKASNVNIYRHFAEQMILKGNYISPSQFEALFLSIKHTDYEVEKFIEDVYQIF</sequence>
<keyword evidence="7 8" id="KW-0627">Porphyrin biosynthesis</keyword>
<dbReference type="InterPro" id="IPR015422">
    <property type="entry name" value="PyrdxlP-dep_Trfase_small"/>
</dbReference>
<protein>
    <recommendedName>
        <fullName evidence="8">Glutamate-1-semialdehyde 2,1-aminomutase</fullName>
        <shortName evidence="8">GSA</shortName>
        <ecNumber evidence="8">5.4.3.8</ecNumber>
    </recommendedName>
    <alternativeName>
        <fullName evidence="8">Glutamate-1-semialdehyde aminotransferase</fullName>
        <shortName evidence="8">GSA-AT</shortName>
    </alternativeName>
</protein>
<dbReference type="GO" id="GO:0005737">
    <property type="term" value="C:cytoplasm"/>
    <property type="evidence" value="ECO:0007669"/>
    <property type="project" value="UniProtKB-SubCell"/>
</dbReference>
<dbReference type="InterPro" id="IPR015421">
    <property type="entry name" value="PyrdxlP-dep_Trfase_major"/>
</dbReference>
<evidence type="ECO:0000256" key="3">
    <source>
        <dbReference type="ARBA" id="ARBA00004819"/>
    </source>
</evidence>
<evidence type="ECO:0000256" key="7">
    <source>
        <dbReference type="ARBA" id="ARBA00023244"/>
    </source>
</evidence>
<organism evidence="9 10">
    <name type="scientific">Thermovenabulum gondwanense</name>
    <dbReference type="NCBI Taxonomy" id="520767"/>
    <lineage>
        <taxon>Bacteria</taxon>
        <taxon>Bacillati</taxon>
        <taxon>Bacillota</taxon>
        <taxon>Clostridia</taxon>
        <taxon>Thermosediminibacterales</taxon>
        <taxon>Thermosediminibacteraceae</taxon>
        <taxon>Thermovenabulum</taxon>
    </lineage>
</organism>
<dbReference type="UniPathway" id="UPA00251">
    <property type="reaction ID" value="UER00317"/>
</dbReference>
<dbReference type="PANTHER" id="PTHR43713:SF3">
    <property type="entry name" value="GLUTAMATE-1-SEMIALDEHYDE 2,1-AMINOMUTASE 1, CHLOROPLASTIC-RELATED"/>
    <property type="match status" value="1"/>
</dbReference>
<dbReference type="Gene3D" id="3.40.640.10">
    <property type="entry name" value="Type I PLP-dependent aspartate aminotransferase-like (Major domain)"/>
    <property type="match status" value="1"/>
</dbReference>
<evidence type="ECO:0000256" key="8">
    <source>
        <dbReference type="HAMAP-Rule" id="MF_00375"/>
    </source>
</evidence>
<dbReference type="InterPro" id="IPR005814">
    <property type="entry name" value="Aminotrans_3"/>
</dbReference>
<dbReference type="EMBL" id="LOHZ01000023">
    <property type="protein sequence ID" value="KYO67012.1"/>
    <property type="molecule type" value="Genomic_DNA"/>
</dbReference>
<dbReference type="InterPro" id="IPR004639">
    <property type="entry name" value="4pyrrol_synth_GluAld_NH2Trfase"/>
</dbReference>
<evidence type="ECO:0000313" key="9">
    <source>
        <dbReference type="EMBL" id="KYO67012.1"/>
    </source>
</evidence>
<keyword evidence="8" id="KW-0963">Cytoplasm</keyword>
<dbReference type="GO" id="GO:0006782">
    <property type="term" value="P:protoporphyrinogen IX biosynthetic process"/>
    <property type="evidence" value="ECO:0007669"/>
    <property type="project" value="UniProtKB-UniRule"/>
</dbReference>
<dbReference type="GO" id="GO:0008483">
    <property type="term" value="F:transaminase activity"/>
    <property type="evidence" value="ECO:0007669"/>
    <property type="project" value="InterPro"/>
</dbReference>
<reference evidence="9 10" key="1">
    <citation type="submission" date="2015-12" db="EMBL/GenBank/DDBJ databases">
        <title>Draft genome of Thermovenabulum gondwanense isolated from a red thermophilic microbial mat colonisisng an outflow channel of a bore well.</title>
        <authorList>
            <person name="Patel B.K."/>
        </authorList>
    </citation>
    <scope>NUCLEOTIDE SEQUENCE [LARGE SCALE GENOMIC DNA]</scope>
    <source>
        <strain evidence="9 10">R270</strain>
    </source>
</reference>
<keyword evidence="5 8" id="KW-0663">Pyridoxal phosphate</keyword>